<comment type="caution">
    <text evidence="1">The sequence shown here is derived from an EMBL/GenBank/DDBJ whole genome shotgun (WGS) entry which is preliminary data.</text>
</comment>
<protein>
    <submittedName>
        <fullName evidence="1">Uncharacterized protein</fullName>
    </submittedName>
</protein>
<gene>
    <name evidence="1" type="ORF">HNQ71_006637</name>
</gene>
<evidence type="ECO:0000313" key="2">
    <source>
        <dbReference type="Proteomes" id="UP000556329"/>
    </source>
</evidence>
<sequence>MAICLDDFAQSIWTDGAGMVGLARQSLDPEDFRRLWDRIMRLFGVYQNRITKSLSRKIYGPQIALSTACAYGSPVFFWIATFPGPHDPVDHLALYARDLSPIVRSDIWIPQVIN</sequence>
<accession>A0A841PMN3</accession>
<dbReference type="Proteomes" id="UP000556329">
    <property type="component" value="Unassembled WGS sequence"/>
</dbReference>
<proteinExistence type="predicted"/>
<dbReference type="EMBL" id="JACHEF010000011">
    <property type="protein sequence ID" value="MBB6413928.1"/>
    <property type="molecule type" value="Genomic_DNA"/>
</dbReference>
<evidence type="ECO:0000313" key="1">
    <source>
        <dbReference type="EMBL" id="MBB6413928.1"/>
    </source>
</evidence>
<name>A0A841PMN3_9HYPH</name>
<keyword evidence="2" id="KW-1185">Reference proteome</keyword>
<dbReference type="AlphaFoldDB" id="A0A841PMN3"/>
<reference evidence="1 2" key="1">
    <citation type="submission" date="2020-08" db="EMBL/GenBank/DDBJ databases">
        <title>Genomic Encyclopedia of Type Strains, Phase IV (KMG-IV): sequencing the most valuable type-strain genomes for metagenomic binning, comparative biology and taxonomic classification.</title>
        <authorList>
            <person name="Goeker M."/>
        </authorList>
    </citation>
    <scope>NUCLEOTIDE SEQUENCE [LARGE SCALE GENOMIC DNA]</scope>
    <source>
        <strain evidence="1 2">DSM 100039</strain>
    </source>
</reference>
<organism evidence="1 2">
    <name type="scientific">Mesorhizobium sangaii</name>
    <dbReference type="NCBI Taxonomy" id="505389"/>
    <lineage>
        <taxon>Bacteria</taxon>
        <taxon>Pseudomonadati</taxon>
        <taxon>Pseudomonadota</taxon>
        <taxon>Alphaproteobacteria</taxon>
        <taxon>Hyphomicrobiales</taxon>
        <taxon>Phyllobacteriaceae</taxon>
        <taxon>Mesorhizobium</taxon>
    </lineage>
</organism>